<feature type="signal peptide" evidence="1">
    <location>
        <begin position="1"/>
        <end position="19"/>
    </location>
</feature>
<evidence type="ECO:0000313" key="4">
    <source>
        <dbReference type="Proteomes" id="UP000483432"/>
    </source>
</evidence>
<evidence type="ECO:0000259" key="2">
    <source>
        <dbReference type="Pfam" id="PF12697"/>
    </source>
</evidence>
<dbReference type="EMBL" id="JAAFGW010000130">
    <property type="protein sequence ID" value="NDP48553.1"/>
    <property type="molecule type" value="Genomic_DNA"/>
</dbReference>
<dbReference type="InterPro" id="IPR029058">
    <property type="entry name" value="AB_hydrolase_fold"/>
</dbReference>
<dbReference type="InterPro" id="IPR000073">
    <property type="entry name" value="AB_hydrolase_1"/>
</dbReference>
<feature type="chain" id="PRO_5028908053" evidence="1">
    <location>
        <begin position="20"/>
        <end position="284"/>
    </location>
</feature>
<gene>
    <name evidence="3" type="ORF">GZ085_09240</name>
</gene>
<comment type="caution">
    <text evidence="3">The sequence shown here is derived from an EMBL/GenBank/DDBJ whole genome shotgun (WGS) entry which is preliminary data.</text>
</comment>
<name>A0A7C9JXE8_9PROT</name>
<dbReference type="GO" id="GO:0016787">
    <property type="term" value="F:hydrolase activity"/>
    <property type="evidence" value="ECO:0007669"/>
    <property type="project" value="UniProtKB-KW"/>
</dbReference>
<keyword evidence="1" id="KW-0732">Signal</keyword>
<dbReference type="Pfam" id="PF12697">
    <property type="entry name" value="Abhydrolase_6"/>
    <property type="match status" value="1"/>
</dbReference>
<feature type="domain" description="AB hydrolase-1" evidence="2">
    <location>
        <begin position="46"/>
        <end position="259"/>
    </location>
</feature>
<accession>A0A7C9JXE8</accession>
<reference evidence="3 4" key="1">
    <citation type="submission" date="2019-09" db="EMBL/GenBank/DDBJ databases">
        <title>H2 Metabolism Revealed by Metagenomic Analysis in Subglacial Sediment of East Antarctica.</title>
        <authorList>
            <person name="Yang Z."/>
            <person name="Zhang Y."/>
            <person name="Lv Y."/>
            <person name="Yan W."/>
            <person name="Xiao X."/>
            <person name="Sun B."/>
            <person name="Ma H."/>
        </authorList>
    </citation>
    <scope>NUCLEOTIDE SEQUENCE [LARGE SCALE GENOMIC DNA]</scope>
    <source>
        <strain evidence="3">Bin2_2</strain>
    </source>
</reference>
<evidence type="ECO:0000256" key="1">
    <source>
        <dbReference type="SAM" id="SignalP"/>
    </source>
</evidence>
<organism evidence="3 4">
    <name type="scientific">Sulfuriferula multivorans</name>
    <dbReference type="NCBI Taxonomy" id="1559896"/>
    <lineage>
        <taxon>Bacteria</taxon>
        <taxon>Pseudomonadati</taxon>
        <taxon>Pseudomonadota</taxon>
        <taxon>Betaproteobacteria</taxon>
        <taxon>Nitrosomonadales</taxon>
        <taxon>Sulfuricellaceae</taxon>
        <taxon>Sulfuriferula</taxon>
    </lineage>
</organism>
<protein>
    <submittedName>
        <fullName evidence="3">Alpha/beta hydrolase</fullName>
    </submittedName>
</protein>
<dbReference type="SUPFAM" id="SSF53474">
    <property type="entry name" value="alpha/beta-Hydrolases"/>
    <property type="match status" value="1"/>
</dbReference>
<keyword evidence="3" id="KW-0378">Hydrolase</keyword>
<evidence type="ECO:0000313" key="3">
    <source>
        <dbReference type="EMBL" id="NDP48553.1"/>
    </source>
</evidence>
<proteinExistence type="predicted"/>
<dbReference type="AlphaFoldDB" id="A0A7C9JXE8"/>
<sequence length="284" mass="31504">MRTFLLCLLTFGFPTWAHAEIAQLEMRPRIIASAEYLAGQRDKPAVLLLHGFLQTREFPTVATLAQGLHDSGYAVLSPTLSLGIPNRRQSLACEAVHRHGMDDDIDEIARWVDWLKSRGHRSIVLIGHSFGSLQLLAYLSADPDKSVKGFIGASLIETQVGASPRAALIARLENPVLSKKGALVTQNLSLCKKYTSAPHGLLSYVRWDQARTLAAVKISPVTIQLIMGDADNMIEQNWIRSLQHIQTPLVVIPGANHFMDGKNEFDLLEHTLVFLNRMDKAPTR</sequence>
<dbReference type="Proteomes" id="UP000483432">
    <property type="component" value="Unassembled WGS sequence"/>
</dbReference>
<dbReference type="Gene3D" id="3.40.50.1820">
    <property type="entry name" value="alpha/beta hydrolase"/>
    <property type="match status" value="1"/>
</dbReference>